<proteinExistence type="predicted"/>
<organism evidence="1">
    <name type="scientific">viral metagenome</name>
    <dbReference type="NCBI Taxonomy" id="1070528"/>
    <lineage>
        <taxon>unclassified sequences</taxon>
        <taxon>metagenomes</taxon>
        <taxon>organismal metagenomes</taxon>
    </lineage>
</organism>
<dbReference type="EMBL" id="MN740544">
    <property type="protein sequence ID" value="QHS77293.1"/>
    <property type="molecule type" value="Genomic_DNA"/>
</dbReference>
<name>A0A6C0ACY3_9ZZZZ</name>
<protein>
    <submittedName>
        <fullName evidence="1">Uncharacterized protein</fullName>
    </submittedName>
</protein>
<sequence>MDPKQRTFIAHIKAKSYDYAKLEKYWNKFKLRLNPDQDGLIETCLRNQKSSFAEFLNQQKKTKFSLDNSKDSAVLLFNVLSKGDLDSIEWLSNKMENFKIEDHINHLLKVTNIEGIKWVYSQIKEKFKLKDVGYDSFLHNCSYRRIRIAMFLVEKSIEENDCLDISKNSYECLHSFVTNPKNRFKDLYEFIVRIAEQQKLSSVNTFEINHKIKQSLKDNCCKLDFDTYLESLN</sequence>
<dbReference type="AlphaFoldDB" id="A0A6C0ACY3"/>
<evidence type="ECO:0000313" key="1">
    <source>
        <dbReference type="EMBL" id="QHS77293.1"/>
    </source>
</evidence>
<reference evidence="1" key="1">
    <citation type="journal article" date="2020" name="Nature">
        <title>Giant virus diversity and host interactions through global metagenomics.</title>
        <authorList>
            <person name="Schulz F."/>
            <person name="Roux S."/>
            <person name="Paez-Espino D."/>
            <person name="Jungbluth S."/>
            <person name="Walsh D.A."/>
            <person name="Denef V.J."/>
            <person name="McMahon K.D."/>
            <person name="Konstantinidis K.T."/>
            <person name="Eloe-Fadrosh E.A."/>
            <person name="Kyrpides N.C."/>
            <person name="Woyke T."/>
        </authorList>
    </citation>
    <scope>NUCLEOTIDE SEQUENCE</scope>
    <source>
        <strain evidence="1">GVMAG-S-1004661-13</strain>
    </source>
</reference>
<accession>A0A6C0ACY3</accession>